<dbReference type="Proteomes" id="UP001519332">
    <property type="component" value="Unassembled WGS sequence"/>
</dbReference>
<accession>A0ABS4TYG0</accession>
<name>A0ABS4TYG0_9PSEU</name>
<reference evidence="1 2" key="1">
    <citation type="submission" date="2021-03" db="EMBL/GenBank/DDBJ databases">
        <title>Sequencing the genomes of 1000 actinobacteria strains.</title>
        <authorList>
            <person name="Klenk H.-P."/>
        </authorList>
    </citation>
    <scope>NUCLEOTIDE SEQUENCE [LARGE SCALE GENOMIC DNA]</scope>
    <source>
        <strain evidence="1 2">DSM 46670</strain>
    </source>
</reference>
<evidence type="ECO:0000313" key="1">
    <source>
        <dbReference type="EMBL" id="MBP2329429.1"/>
    </source>
</evidence>
<organism evidence="1 2">
    <name type="scientific">Kibdelosporangium banguiense</name>
    <dbReference type="NCBI Taxonomy" id="1365924"/>
    <lineage>
        <taxon>Bacteria</taxon>
        <taxon>Bacillati</taxon>
        <taxon>Actinomycetota</taxon>
        <taxon>Actinomycetes</taxon>
        <taxon>Pseudonocardiales</taxon>
        <taxon>Pseudonocardiaceae</taxon>
        <taxon>Kibdelosporangium</taxon>
    </lineage>
</organism>
<protein>
    <recommendedName>
        <fullName evidence="3">Tn3 transposase DDE domain-containing protein</fullName>
    </recommendedName>
</protein>
<evidence type="ECO:0008006" key="3">
    <source>
        <dbReference type="Google" id="ProtNLM"/>
    </source>
</evidence>
<dbReference type="EMBL" id="JAGINW010000001">
    <property type="protein sequence ID" value="MBP2329429.1"/>
    <property type="molecule type" value="Genomic_DNA"/>
</dbReference>
<proteinExistence type="predicted"/>
<comment type="caution">
    <text evidence="1">The sequence shown here is derived from an EMBL/GenBank/DDBJ whole genome shotgun (WGS) entry which is preliminary data.</text>
</comment>
<keyword evidence="2" id="KW-1185">Reference proteome</keyword>
<sequence length="93" mass="10602">MHARKEVNEEPDMAPSVFDDLSGHYGLRFLLSVLDREAGWRNHELAASKLQTLMRWNQQCILLAKVVLLGRDGRLLMPTKLPLQFSRTSSSIP</sequence>
<evidence type="ECO:0000313" key="2">
    <source>
        <dbReference type="Proteomes" id="UP001519332"/>
    </source>
</evidence>
<dbReference type="RefSeq" id="WP_209646223.1">
    <property type="nucleotide sequence ID" value="NZ_JAGINW010000001.1"/>
</dbReference>
<gene>
    <name evidence="1" type="ORF">JOF56_009814</name>
</gene>